<dbReference type="Proteomes" id="UP001597474">
    <property type="component" value="Unassembled WGS sequence"/>
</dbReference>
<dbReference type="InterPro" id="IPR035437">
    <property type="entry name" value="SNase_OB-fold_sf"/>
</dbReference>
<comment type="caution">
    <text evidence="2">The sequence shown here is derived from an EMBL/GenBank/DDBJ whole genome shotgun (WGS) entry which is preliminary data.</text>
</comment>
<evidence type="ECO:0000313" key="3">
    <source>
        <dbReference type="Proteomes" id="UP001597474"/>
    </source>
</evidence>
<evidence type="ECO:0000259" key="1">
    <source>
        <dbReference type="PROSITE" id="PS50830"/>
    </source>
</evidence>
<proteinExistence type="predicted"/>
<feature type="domain" description="TNase-like" evidence="1">
    <location>
        <begin position="23"/>
        <end position="152"/>
    </location>
</feature>
<sequence length="218" mass="23846">MLMLSAVAVPVSAREGVIHGAIRVIDGDTLAIGKARLRLHGIDAPEAGQPCRDGGGTVLACGDWVTGEVRARFEGRQARCDLRELDRYGRSVAKCYVAGEDVGRLLVQQGLAFAYRRYAMDYDLDEKAAFVAGRGLHGFTLQTPAAYRAAQRATVSDEGSEPPGDCRIKGNISSKGSRIYHRPDQRDYGRTRIETSKGERWFCTAVEAETAGWRAARR</sequence>
<keyword evidence="3" id="KW-1185">Reference proteome</keyword>
<dbReference type="RefSeq" id="WP_386372310.1">
    <property type="nucleotide sequence ID" value="NZ_JBHUMP010000003.1"/>
</dbReference>
<dbReference type="PANTHER" id="PTHR12302:SF26">
    <property type="entry name" value="BLR1266 PROTEIN"/>
    <property type="match status" value="1"/>
</dbReference>
<organism evidence="2 3">
    <name type="scientific">Sulfitobacter aestuarii</name>
    <dbReference type="NCBI Taxonomy" id="2161676"/>
    <lineage>
        <taxon>Bacteria</taxon>
        <taxon>Pseudomonadati</taxon>
        <taxon>Pseudomonadota</taxon>
        <taxon>Alphaproteobacteria</taxon>
        <taxon>Rhodobacterales</taxon>
        <taxon>Roseobacteraceae</taxon>
        <taxon>Sulfitobacter</taxon>
    </lineage>
</organism>
<dbReference type="SUPFAM" id="SSF50199">
    <property type="entry name" value="Staphylococcal nuclease"/>
    <property type="match status" value="1"/>
</dbReference>
<dbReference type="Gene3D" id="2.40.50.90">
    <property type="match status" value="1"/>
</dbReference>
<dbReference type="SMART" id="SM00318">
    <property type="entry name" value="SNc"/>
    <property type="match status" value="1"/>
</dbReference>
<dbReference type="EMBL" id="JBHUMP010000003">
    <property type="protein sequence ID" value="MFD2739054.1"/>
    <property type="molecule type" value="Genomic_DNA"/>
</dbReference>
<dbReference type="PANTHER" id="PTHR12302">
    <property type="entry name" value="EBNA2 BINDING PROTEIN P100"/>
    <property type="match status" value="1"/>
</dbReference>
<reference evidence="3" key="1">
    <citation type="journal article" date="2019" name="Int. J. Syst. Evol. Microbiol.">
        <title>The Global Catalogue of Microorganisms (GCM) 10K type strain sequencing project: providing services to taxonomists for standard genome sequencing and annotation.</title>
        <authorList>
            <consortium name="The Broad Institute Genomics Platform"/>
            <consortium name="The Broad Institute Genome Sequencing Center for Infectious Disease"/>
            <person name="Wu L."/>
            <person name="Ma J."/>
        </authorList>
    </citation>
    <scope>NUCLEOTIDE SEQUENCE [LARGE SCALE GENOMIC DNA]</scope>
    <source>
        <strain evidence="3">TISTR 2562</strain>
    </source>
</reference>
<dbReference type="PROSITE" id="PS50830">
    <property type="entry name" value="TNASE_3"/>
    <property type="match status" value="1"/>
</dbReference>
<dbReference type="InterPro" id="IPR016071">
    <property type="entry name" value="Staphylococal_nuclease_OB-fold"/>
</dbReference>
<dbReference type="Pfam" id="PF00565">
    <property type="entry name" value="SNase"/>
    <property type="match status" value="1"/>
</dbReference>
<gene>
    <name evidence="2" type="ORF">ACFSUD_05705</name>
</gene>
<accession>A0ABW5TZW6</accession>
<protein>
    <submittedName>
        <fullName evidence="2">Thermonuclease family protein</fullName>
    </submittedName>
</protein>
<evidence type="ECO:0000313" key="2">
    <source>
        <dbReference type="EMBL" id="MFD2739054.1"/>
    </source>
</evidence>
<name>A0ABW5TZW6_9RHOB</name>